<feature type="region of interest" description="Disordered" evidence="1">
    <location>
        <begin position="1"/>
        <end position="23"/>
    </location>
</feature>
<proteinExistence type="predicted"/>
<dbReference type="STRING" id="1003195.SCATT_05330"/>
<evidence type="ECO:0000256" key="1">
    <source>
        <dbReference type="SAM" id="MobiDB-lite"/>
    </source>
</evidence>
<dbReference type="AlphaFoldDB" id="G8WR87"/>
<organism evidence="2 3">
    <name type="scientific">Streptantibioticus cattleyicolor (strain ATCC 35852 / DSM 46488 / JCM 4925 / NBRC 14057 / NRRL 8057)</name>
    <name type="common">Streptomyces cattleya</name>
    <dbReference type="NCBI Taxonomy" id="1003195"/>
    <lineage>
        <taxon>Bacteria</taxon>
        <taxon>Bacillati</taxon>
        <taxon>Actinomycetota</taxon>
        <taxon>Actinomycetes</taxon>
        <taxon>Kitasatosporales</taxon>
        <taxon>Streptomycetaceae</taxon>
        <taxon>Streptantibioticus</taxon>
    </lineage>
</organism>
<feature type="region of interest" description="Disordered" evidence="1">
    <location>
        <begin position="65"/>
        <end position="92"/>
    </location>
</feature>
<gene>
    <name evidence="2" type="ordered locus">SCATT_05330</name>
</gene>
<name>G8WR87_STREN</name>
<dbReference type="EMBL" id="CP003219">
    <property type="protein sequence ID" value="AEW92904.1"/>
    <property type="molecule type" value="Genomic_DNA"/>
</dbReference>
<evidence type="ECO:0000313" key="2">
    <source>
        <dbReference type="EMBL" id="AEW92904.1"/>
    </source>
</evidence>
<feature type="compositionally biased region" description="Polar residues" evidence="1">
    <location>
        <begin position="1"/>
        <end position="13"/>
    </location>
</feature>
<evidence type="ECO:0000313" key="3">
    <source>
        <dbReference type="Proteomes" id="UP000007842"/>
    </source>
</evidence>
<dbReference type="KEGG" id="scy:SCATT_05330"/>
<protein>
    <submittedName>
        <fullName evidence="2">Uncharacterized protein</fullName>
    </submittedName>
</protein>
<sequence>MSTVLPQRLTRATSGVHGRPSVAAGAPDEALLRRVLAGLRAWDRPEQPVPATAEDRTAAVSILAPPRPSGRARRGRPYLLAGRGRHRKGGRP</sequence>
<feature type="compositionally biased region" description="Basic residues" evidence="1">
    <location>
        <begin position="83"/>
        <end position="92"/>
    </location>
</feature>
<accession>G8WR87</accession>
<dbReference type="Proteomes" id="UP000007842">
    <property type="component" value="Chromosome"/>
</dbReference>
<reference evidence="3" key="1">
    <citation type="submission" date="2011-12" db="EMBL/GenBank/DDBJ databases">
        <title>Complete genome sequence of Streptomyces cattleya strain DSM 46488.</title>
        <authorList>
            <person name="Ou H.-Y."/>
            <person name="Li P."/>
            <person name="Zhao C."/>
            <person name="O'Hagan D."/>
            <person name="Deng Z."/>
        </authorList>
    </citation>
    <scope>NUCLEOTIDE SEQUENCE [LARGE SCALE GENOMIC DNA]</scope>
    <source>
        <strain evidence="3">ATCC 35852 / DSM 46488 / JCM 4925 / NBRC 14057 / NRRL 8057</strain>
    </source>
</reference>
<dbReference type="HOGENOM" id="CLU_2411833_0_0_11"/>
<dbReference type="PATRIC" id="fig|1003195.29.peg.529"/>
<keyword evidence="3" id="KW-1185">Reference proteome</keyword>